<proteinExistence type="predicted"/>
<dbReference type="SUPFAM" id="SSF52266">
    <property type="entry name" value="SGNH hydrolase"/>
    <property type="match status" value="1"/>
</dbReference>
<evidence type="ECO:0000256" key="1">
    <source>
        <dbReference type="SAM" id="MobiDB-lite"/>
    </source>
</evidence>
<dbReference type="Gene3D" id="3.40.50.1110">
    <property type="entry name" value="SGNH hydrolase"/>
    <property type="match status" value="1"/>
</dbReference>
<sequence>MNNQISEDYGVDVKHDGELMHLGFTYNFSHPLSNGNSIFKCIRSGCPGSIIVKRRKKADDQGRIYKFVQIKSYHEYDNLCRNAKSPTKPAESRNVNRTVNNSILPAPLNLTGNETVYENCLDLSKQDQNSILLHESISDSMNKTIKVLNEIHPEYDVEELFIQLRSEISLIFEKLGKNNAHELKIMNNLVVDMFTLLNDTCKKFNNEVAINQELEKKIGIMLSQYECTGNELKRTQDRLRILIEENDEEIKLNSEKEKELNEIIQTLTKRVESLQRENDINKEEIQNKYEQENSLEETIKSMRELVKNTSTKLENEETTTTQLKNEMKHCKEQIKDLQKQLKEEKYKNSRSSKQNEHQNTATENLNDTTLSILDENSSTQQILSQQQNLRPDIIVTPASTNSTSMMTEDKQTSESEYYVTISKFLQLESKVQLMEKTLQDLKVDGKKPSSNSTMEVRKEDTPLKSILKQTEKEQTTHVFIVGDGHARNMKDTIKKKLPSNWVIEQSFDTNAKLKYVSENCIKKINKCEHLIVMAGSNDIFASAKKEMLTSTKKIVEKFHESKQIHMILIPDRFDDVSYNFHINNVNEQISKFVEPYTNVTVYHPRNIVDSWDYHDSLFLGRQGKVKLCNKIVENIMGQRKYSKNTDIKTLDNQNQTFAHVVSKTRIIDNEKSKREDSKTPHNNHVRYEHGMQGYRRKSNKYYNQKQFGHKTMVRNRNEYRSENYQGHSNYPKLRKNVFSNRAFYGHRDHKYEKMKNNHTNNRNSYDDDMVFKIQNENYPYYQVRDF</sequence>
<name>A0A8D8VX18_9HEMI</name>
<accession>A0A8D8VX18</accession>
<dbReference type="AlphaFoldDB" id="A0A8D8VX18"/>
<dbReference type="InterPro" id="IPR036514">
    <property type="entry name" value="SGNH_hydro_sf"/>
</dbReference>
<feature type="region of interest" description="Disordered" evidence="1">
    <location>
        <begin position="442"/>
        <end position="461"/>
    </location>
</feature>
<feature type="compositionally biased region" description="Basic and acidic residues" evidence="1">
    <location>
        <begin position="325"/>
        <end position="347"/>
    </location>
</feature>
<feature type="compositionally biased region" description="Polar residues" evidence="1">
    <location>
        <begin position="349"/>
        <end position="366"/>
    </location>
</feature>
<feature type="region of interest" description="Disordered" evidence="1">
    <location>
        <begin position="310"/>
        <end position="366"/>
    </location>
</feature>
<evidence type="ECO:0000313" key="2">
    <source>
        <dbReference type="EMBL" id="CAG6637713.1"/>
    </source>
</evidence>
<dbReference type="EMBL" id="HBUF01099382">
    <property type="protein sequence ID" value="CAG6637713.1"/>
    <property type="molecule type" value="Transcribed_RNA"/>
</dbReference>
<reference evidence="2" key="1">
    <citation type="submission" date="2021-05" db="EMBL/GenBank/DDBJ databases">
        <authorList>
            <person name="Alioto T."/>
            <person name="Alioto T."/>
            <person name="Gomez Garrido J."/>
        </authorList>
    </citation>
    <scope>NUCLEOTIDE SEQUENCE</scope>
</reference>
<feature type="compositionally biased region" description="Polar residues" evidence="1">
    <location>
        <begin position="310"/>
        <end position="324"/>
    </location>
</feature>
<protein>
    <submittedName>
        <fullName evidence="2">Uncharacterized protein</fullName>
    </submittedName>
</protein>
<organism evidence="2">
    <name type="scientific">Cacopsylla melanoneura</name>
    <dbReference type="NCBI Taxonomy" id="428564"/>
    <lineage>
        <taxon>Eukaryota</taxon>
        <taxon>Metazoa</taxon>
        <taxon>Ecdysozoa</taxon>
        <taxon>Arthropoda</taxon>
        <taxon>Hexapoda</taxon>
        <taxon>Insecta</taxon>
        <taxon>Pterygota</taxon>
        <taxon>Neoptera</taxon>
        <taxon>Paraneoptera</taxon>
        <taxon>Hemiptera</taxon>
        <taxon>Sternorrhyncha</taxon>
        <taxon>Psylloidea</taxon>
        <taxon>Psyllidae</taxon>
        <taxon>Psyllinae</taxon>
        <taxon>Cacopsylla</taxon>
    </lineage>
</organism>